<sequence length="463" mass="51910">MAANHQIPEEPKVAVVMVPLPAQGHLNQLLHLSRIISSYDIPVHFVGTPTHNRQTKLRAHGWDPLTVSNLHFHEFPIPSFDVPPPNPNAPTKYPTQLLPLFNASIHLREPICALLKELSKTSKRVIVIHDVLMFWVIQDVPSIPNAESYCFHSTSAFTMYYFGRVFAGKPILVNGEPLKDLPPIDSLYPQELAQYIAQQENSRKCNYGNLYNNCRVIEGQYLNLLAEEKLTDTENHWAIGPFNPVTIPERKNPNKCLEWLDQKPQNSVIFVSFGTTTSLSDEEVKEIAVGLERSGQNFIWVLRDADRGDVFIGEARKAQIPEGFEERIEGRGIIVRDWAPQLEILGHPSTGGFMSHCGWNSCIESITTGVPIAGWPMHSDQPLNAILVKSVLRIGLIVREWEARNEIVKSETVEEAVKKLMASPEGAEMRQRAAELSNAVKNSVTEGGASFAELKIFIAHITR</sequence>
<name>A0ACC0CD73_CATRO</name>
<accession>A0ACC0CD73</accession>
<comment type="caution">
    <text evidence="1">The sequence shown here is derived from an EMBL/GenBank/DDBJ whole genome shotgun (WGS) entry which is preliminary data.</text>
</comment>
<organism evidence="1 2">
    <name type="scientific">Catharanthus roseus</name>
    <name type="common">Madagascar periwinkle</name>
    <name type="synonym">Vinca rosea</name>
    <dbReference type="NCBI Taxonomy" id="4058"/>
    <lineage>
        <taxon>Eukaryota</taxon>
        <taxon>Viridiplantae</taxon>
        <taxon>Streptophyta</taxon>
        <taxon>Embryophyta</taxon>
        <taxon>Tracheophyta</taxon>
        <taxon>Spermatophyta</taxon>
        <taxon>Magnoliopsida</taxon>
        <taxon>eudicotyledons</taxon>
        <taxon>Gunneridae</taxon>
        <taxon>Pentapetalae</taxon>
        <taxon>asterids</taxon>
        <taxon>lamiids</taxon>
        <taxon>Gentianales</taxon>
        <taxon>Apocynaceae</taxon>
        <taxon>Rauvolfioideae</taxon>
        <taxon>Vinceae</taxon>
        <taxon>Catharanthinae</taxon>
        <taxon>Catharanthus</taxon>
    </lineage>
</organism>
<protein>
    <submittedName>
        <fullName evidence="1">Uncharacterized protein</fullName>
    </submittedName>
</protein>
<keyword evidence="2" id="KW-1185">Reference proteome</keyword>
<proteinExistence type="predicted"/>
<dbReference type="Proteomes" id="UP001060085">
    <property type="component" value="Linkage Group LG01"/>
</dbReference>
<evidence type="ECO:0000313" key="2">
    <source>
        <dbReference type="Proteomes" id="UP001060085"/>
    </source>
</evidence>
<gene>
    <name evidence="1" type="ORF">M9H77_04068</name>
</gene>
<evidence type="ECO:0000313" key="1">
    <source>
        <dbReference type="EMBL" id="KAI5682840.1"/>
    </source>
</evidence>
<dbReference type="EMBL" id="CM044701">
    <property type="protein sequence ID" value="KAI5682840.1"/>
    <property type="molecule type" value="Genomic_DNA"/>
</dbReference>
<reference evidence="2" key="1">
    <citation type="journal article" date="2023" name="Nat. Plants">
        <title>Single-cell RNA sequencing provides a high-resolution roadmap for understanding the multicellular compartmentation of specialized metabolism.</title>
        <authorList>
            <person name="Sun S."/>
            <person name="Shen X."/>
            <person name="Li Y."/>
            <person name="Li Y."/>
            <person name="Wang S."/>
            <person name="Li R."/>
            <person name="Zhang H."/>
            <person name="Shen G."/>
            <person name="Guo B."/>
            <person name="Wei J."/>
            <person name="Xu J."/>
            <person name="St-Pierre B."/>
            <person name="Chen S."/>
            <person name="Sun C."/>
        </authorList>
    </citation>
    <scope>NUCLEOTIDE SEQUENCE [LARGE SCALE GENOMIC DNA]</scope>
</reference>